<dbReference type="PANTHER" id="PTHR43941">
    <property type="entry name" value="STRUCTURAL MAINTENANCE OF CHROMOSOMES PROTEIN 2"/>
    <property type="match status" value="1"/>
</dbReference>
<feature type="compositionally biased region" description="Polar residues" evidence="2">
    <location>
        <begin position="2127"/>
        <end position="2136"/>
    </location>
</feature>
<feature type="compositionally biased region" description="Basic and acidic residues" evidence="2">
    <location>
        <begin position="574"/>
        <end position="589"/>
    </location>
</feature>
<dbReference type="GO" id="GO:0000785">
    <property type="term" value="C:chromatin"/>
    <property type="evidence" value="ECO:0007669"/>
    <property type="project" value="TreeGrafter"/>
</dbReference>
<feature type="region of interest" description="Disordered" evidence="2">
    <location>
        <begin position="433"/>
        <end position="510"/>
    </location>
</feature>
<feature type="compositionally biased region" description="Low complexity" evidence="2">
    <location>
        <begin position="2144"/>
        <end position="2161"/>
    </location>
</feature>
<feature type="compositionally biased region" description="Basic and acidic residues" evidence="2">
    <location>
        <begin position="894"/>
        <end position="904"/>
    </location>
</feature>
<protein>
    <submittedName>
        <fullName evidence="3">Uncharacterized protein</fullName>
    </submittedName>
</protein>
<feature type="compositionally biased region" description="Polar residues" evidence="2">
    <location>
        <begin position="840"/>
        <end position="852"/>
    </location>
</feature>
<feature type="region of interest" description="Disordered" evidence="2">
    <location>
        <begin position="2088"/>
        <end position="2194"/>
    </location>
</feature>
<feature type="region of interest" description="Disordered" evidence="2">
    <location>
        <begin position="2368"/>
        <end position="2389"/>
    </location>
</feature>
<feature type="region of interest" description="Disordered" evidence="2">
    <location>
        <begin position="1997"/>
        <end position="2070"/>
    </location>
</feature>
<dbReference type="PANTHER" id="PTHR43941:SF1">
    <property type="entry name" value="STRUCTURAL MAINTENANCE OF CHROMOSOMES PROTEIN 2"/>
    <property type="match status" value="1"/>
</dbReference>
<gene>
    <name evidence="3" type="ORF">Vretifemale_3233</name>
    <name evidence="4" type="ORF">Vretimale_4835</name>
</gene>
<accession>A0A8J4FG23</accession>
<feature type="compositionally biased region" description="Basic and acidic residues" evidence="2">
    <location>
        <begin position="2101"/>
        <end position="2122"/>
    </location>
</feature>
<dbReference type="EMBL" id="BNCP01000004">
    <property type="protein sequence ID" value="GIL73223.1"/>
    <property type="molecule type" value="Genomic_DNA"/>
</dbReference>
<feature type="coiled-coil region" evidence="1">
    <location>
        <begin position="1849"/>
        <end position="1946"/>
    </location>
</feature>
<dbReference type="Gene3D" id="1.20.5.340">
    <property type="match status" value="1"/>
</dbReference>
<dbReference type="SUPFAM" id="SSF57997">
    <property type="entry name" value="Tropomyosin"/>
    <property type="match status" value="2"/>
</dbReference>
<feature type="compositionally biased region" description="Low complexity" evidence="2">
    <location>
        <begin position="96"/>
        <end position="111"/>
    </location>
</feature>
<dbReference type="GO" id="GO:0000793">
    <property type="term" value="C:condensed chromosome"/>
    <property type="evidence" value="ECO:0007669"/>
    <property type="project" value="TreeGrafter"/>
</dbReference>
<name>A0A8J4FG23_9CHLO</name>
<feature type="compositionally biased region" description="Basic and acidic residues" evidence="2">
    <location>
        <begin position="637"/>
        <end position="647"/>
    </location>
</feature>
<feature type="region of interest" description="Disordered" evidence="2">
    <location>
        <begin position="2298"/>
        <end position="2345"/>
    </location>
</feature>
<dbReference type="Proteomes" id="UP000722791">
    <property type="component" value="Unassembled WGS sequence"/>
</dbReference>
<evidence type="ECO:0000256" key="2">
    <source>
        <dbReference type="SAM" id="MobiDB-lite"/>
    </source>
</evidence>
<dbReference type="EMBL" id="BNCQ01000006">
    <property type="protein sequence ID" value="GIL99683.1"/>
    <property type="molecule type" value="Genomic_DNA"/>
</dbReference>
<dbReference type="GO" id="GO:0000796">
    <property type="term" value="C:condensin complex"/>
    <property type="evidence" value="ECO:0007669"/>
    <property type="project" value="TreeGrafter"/>
</dbReference>
<dbReference type="GO" id="GO:0007076">
    <property type="term" value="P:mitotic chromosome condensation"/>
    <property type="evidence" value="ECO:0007669"/>
    <property type="project" value="TreeGrafter"/>
</dbReference>
<evidence type="ECO:0000313" key="3">
    <source>
        <dbReference type="EMBL" id="GIL73223.1"/>
    </source>
</evidence>
<evidence type="ECO:0000313" key="5">
    <source>
        <dbReference type="Proteomes" id="UP000747110"/>
    </source>
</evidence>
<feature type="region of interest" description="Disordered" evidence="2">
    <location>
        <begin position="2243"/>
        <end position="2273"/>
    </location>
</feature>
<feature type="region of interest" description="Disordered" evidence="2">
    <location>
        <begin position="1"/>
        <end position="25"/>
    </location>
</feature>
<dbReference type="GO" id="GO:0003682">
    <property type="term" value="F:chromatin binding"/>
    <property type="evidence" value="ECO:0007669"/>
    <property type="project" value="TreeGrafter"/>
</dbReference>
<dbReference type="Proteomes" id="UP000747110">
    <property type="component" value="Unassembled WGS sequence"/>
</dbReference>
<feature type="compositionally biased region" description="Basic and acidic residues" evidence="2">
    <location>
        <begin position="438"/>
        <end position="452"/>
    </location>
</feature>
<feature type="compositionally biased region" description="Polar residues" evidence="2">
    <location>
        <begin position="2450"/>
        <end position="2462"/>
    </location>
</feature>
<feature type="region of interest" description="Disordered" evidence="2">
    <location>
        <begin position="573"/>
        <end position="612"/>
    </location>
</feature>
<feature type="region of interest" description="Disordered" evidence="2">
    <location>
        <begin position="2613"/>
        <end position="2646"/>
    </location>
</feature>
<evidence type="ECO:0000256" key="1">
    <source>
        <dbReference type="SAM" id="Coils"/>
    </source>
</evidence>
<dbReference type="OrthoDB" id="549716at2759"/>
<feature type="region of interest" description="Disordered" evidence="2">
    <location>
        <begin position="40"/>
        <end position="111"/>
    </location>
</feature>
<reference evidence="3" key="1">
    <citation type="journal article" date="2021" name="Proc. Natl. Acad. Sci. U.S.A.">
        <title>Three genomes in the algal genus Volvox reveal the fate of a haploid sex-determining region after a transition to homothallism.</title>
        <authorList>
            <person name="Yamamoto K."/>
            <person name="Hamaji T."/>
            <person name="Kawai-Toyooka H."/>
            <person name="Matsuzaki R."/>
            <person name="Takahashi F."/>
            <person name="Nishimura Y."/>
            <person name="Kawachi M."/>
            <person name="Noguchi H."/>
            <person name="Minakuchi Y."/>
            <person name="Umen J.G."/>
            <person name="Toyoda A."/>
            <person name="Nozaki H."/>
        </authorList>
    </citation>
    <scope>NUCLEOTIDE SEQUENCE</scope>
    <source>
        <strain evidence="4">NIES-3785</strain>
        <strain evidence="3">NIES-3786</strain>
    </source>
</reference>
<feature type="region of interest" description="Disordered" evidence="2">
    <location>
        <begin position="824"/>
        <end position="852"/>
    </location>
</feature>
<proteinExistence type="predicted"/>
<keyword evidence="5" id="KW-1185">Reference proteome</keyword>
<evidence type="ECO:0000313" key="4">
    <source>
        <dbReference type="EMBL" id="GIL99683.1"/>
    </source>
</evidence>
<sequence>MSDLTPSAAGEDESDGSSPTLRDFTAASHEVHMLATLTAAMIEAQTSDPPCAPTGLQDESRRSGAAGDTGDTGPSSPTGSVGESEQPGERSRSRRSTSYVRLRTTTTSSTTVTAAAGALIERMRNAGMNTTNRSGNGSQPSTIRAGHGVPLPDPPGIAPVGMTALRQHVEELSSQLRYARTKQETDGKLIKELEVENARLKNLVDSAGEVSDAAAASLRELARSRRTMEDLRQETDTLQRRAQEAELRCEQLQQLLRDAELRLGDAEQRAATVRVAHAERTSARVEQALEAANERLQTAERRAARAEQVAAQEQARAGDACQRASRAEIAAAEDHERALDAERRAARAEHLLEQLQEQTLELERQLARAEQLAGAEAGRIVDAERRAARAEQAVAQERERLSAADRRAASMEDEIEQARAFAAAADRRATIAEEAVDEERSRAEAAERRAARAEQAAETAHQLALDAERRATRAAQGLEEAERRAVRAEQAHGEALAHAEEVERRASRAAQGLEAAEARVLEAERRAGRAEQGQQDALARASEIERRAIRAEQTQGETVADLERRLARAEQAMEDARAHAGEMEKRAVRAEQASQQDRQNAADAERQVARTQQALEQAQADVLAAQRRATRADQVAEEARNKAEEAKTQAAQADAKATHAEQLLAQERERAQEEARHAARMEAASLQDQERAREAEERAANAIARAQQAETRLAVAEGHTAALETRLQQALMYADAADARALDAERRYDRLATDSRELHAAVLHLANNADAAALASPPKTRAHDKDRSPRHLPWHGASGRPRKTQDVDSVEPSHGVVRLVLMEADNSRHGGDETVGGATTAASTPGLTGPGSSALSRLWADAYATPSPDPGSAGRETRKGVENVRPFRAGRMTADHARSNDGDQSRITGSPPRMAQAAGPGSLELFVDGTSAMADELRHVRGELRNTRHELNDLRSRYTAACSRVQLLEEQVANMDKLQAKVEKLTAQARKAEHLSAELKVCRTQLAEMEGLQLDLRKAQAELVEAQGLRATLEDARAQLVEMDRIRSEARRVNALLQTATRERDAARNELRDASAQAVSIAALKAQLQRLEATLAEAEHGRDEARAANVAALGQQEKLRAQLSTAEEELGEALRRCARLQAAADDVSHQRDRLQVALDGAEGALQTAEAERAVLAAAQERAKAKLQELADLQDETRLLKSQLQEAVAAQRRAVHTEEQAKERVDESQKQIVALKAQLAQCSSAKAEVAAYKKQLEQALGQVQTMKADLGAAADQLENHVQLQADFALAIQRAETAEAQLRNANETGARTTEQVQQLQEELAEARRTLVKCKEDLAASVSLASSRGSRVAELEHEVIILREKSYQLEVEVASMTTELHRLKADLASASNMIEEATSERNQLSKQLAELTKQQARSAAATSAAEERFKGDMQQLQVRLATSEAECRTLQHANGNLHDDLERARSEVLTLQGQMKEEHRHREEQSIECRRLQRELDTTTEALGQAQRSQRSAVAVTTELEQDLERLRSGHSELEAQLQVATARVQRLQEDTRQLSDRNAELSQQLHTMSATVRQLEAENARLADGHATLTVEMEVRAAEARAARGEAAELAADRARLMAELQAVKADLGKPQSECSGRSRRPSIGVDPRITITGGGIPPVSEAHGSGAAAGTGHGSSRPLPLARQLADEFASPIPSPNGRSDNLQALLAAPIDTGALLAGTGDLSQYEALLAALDEEAQQLDEELAGKEASSSVLLQRMRATKQAITARMETLQAALQSARDAESEMRRQAADKDATIQRLQQQLAQLSGGAALVGGHNTPSGEVPMPAGAGGTPPPLGFGPGVLQGTTVISALRQDLDAAHERLRDMGRQLRQAHQRAESEEAEVRKQRNALADAQKEVARLQTELSANDRVLAEAESALVMLVGEKEALERKLDNAREAERWATETAEGLRFQVAAIQARMDAASASSASVEGEALINMVHDRGRNDLQDWDALTNHRTRNGRDELSQDTPEPVSAGAGPSPGPVPAEGETAPSASMPPLKLRNFLGWCTSEPGSPPSTTQPGKDRGPMCEALLTSDWDKKDTRALDSASLSARGQTGLEKGPDDRSALAEGAEGGHAHGVAEAHASTRSNESATDASGLASPTGLHSTVHGTGSTSSSATRQDVVSDRRASTDAARVTDSGGTPRSSSPRSSLVRLLAPSNASPRPGQVHIKSTNSAAGLVLRARASWAEATANAANTGVISSATRSTSTSPLSPSGLRGQTLTECSPEGVGVGRKGTDGLIVGTAATVATKNPVDVPSLQRRSTRGSIVQVSVPQLSLRRSSSHHPGRSPSNPSQQATSPAEARNPLQAPDVVDSVYMARPAASSDANAALQSSSFRLKSRSTLGSPRSTLLARGASVTDSADFQASSPAVSSGNAGGICSPMISPRDAIERRSICRAVEQAARVLTTPLNSGPQGQSAGVLTEAGQPGAVSPRADTPRGDGARATHKDLSNVLPMLHEVLQTRLQPASAVSDAAPMAHEDVSATPNLVAGTAAFPVASPIRGLSYRGILTGPYHAVSGAVVPPSCTSETINGDDYISFGTAHTHADQTTRISGISIWSSVGEAVVGGTYHSSKRSGSSGLHLYPSCDASRTPKQADSREVTPASLRRAAGVDESASLLAKRLAAMDEALRAIGAA</sequence>
<organism evidence="3 5">
    <name type="scientific">Volvox reticuliferus</name>
    <dbReference type="NCBI Taxonomy" id="1737510"/>
    <lineage>
        <taxon>Eukaryota</taxon>
        <taxon>Viridiplantae</taxon>
        <taxon>Chlorophyta</taxon>
        <taxon>core chlorophytes</taxon>
        <taxon>Chlorophyceae</taxon>
        <taxon>CS clade</taxon>
        <taxon>Chlamydomonadales</taxon>
        <taxon>Volvocaceae</taxon>
        <taxon>Volvox</taxon>
    </lineage>
</organism>
<keyword evidence="1" id="KW-0175">Coiled coil</keyword>
<feature type="compositionally biased region" description="Basic and acidic residues" evidence="2">
    <location>
        <begin position="480"/>
        <end position="506"/>
    </location>
</feature>
<feature type="region of interest" description="Disordered" evidence="2">
    <location>
        <begin position="894"/>
        <end position="918"/>
    </location>
</feature>
<feature type="compositionally biased region" description="Polar residues" evidence="2">
    <location>
        <begin position="72"/>
        <end position="83"/>
    </location>
</feature>
<feature type="region of interest" description="Disordered" evidence="2">
    <location>
        <begin position="1627"/>
        <end position="1677"/>
    </location>
</feature>
<feature type="compositionally biased region" description="Low complexity" evidence="2">
    <location>
        <begin position="2243"/>
        <end position="2261"/>
    </location>
</feature>
<feature type="compositionally biased region" description="Low complexity" evidence="2">
    <location>
        <begin position="648"/>
        <end position="658"/>
    </location>
</feature>
<feature type="region of interest" description="Disordered" evidence="2">
    <location>
        <begin position="633"/>
        <end position="658"/>
    </location>
</feature>
<feature type="compositionally biased region" description="Low complexity" evidence="2">
    <location>
        <begin position="2185"/>
        <end position="2194"/>
    </location>
</feature>
<feature type="region of interest" description="Disordered" evidence="2">
    <location>
        <begin position="2450"/>
        <end position="2485"/>
    </location>
</feature>
<feature type="region of interest" description="Disordered" evidence="2">
    <location>
        <begin position="772"/>
        <end position="812"/>
    </location>
</feature>
<feature type="coiled-coil region" evidence="1">
    <location>
        <begin position="1377"/>
        <end position="1625"/>
    </location>
</feature>
<comment type="caution">
    <text evidence="3">The sequence shown here is derived from an EMBL/GenBank/DDBJ whole genome shotgun (WGS) entry which is preliminary data.</text>
</comment>
<feature type="compositionally biased region" description="Low complexity" evidence="2">
    <location>
        <begin position="2368"/>
        <end position="2377"/>
    </location>
</feature>
<feature type="coiled-coil region" evidence="1">
    <location>
        <begin position="937"/>
        <end position="1334"/>
    </location>
</feature>
<feature type="compositionally biased region" description="Polar residues" evidence="2">
    <location>
        <begin position="2307"/>
        <end position="2317"/>
    </location>
</feature>
<feature type="coiled-coil region" evidence="1">
    <location>
        <begin position="1722"/>
        <end position="1802"/>
    </location>
</feature>